<feature type="compositionally biased region" description="Low complexity" evidence="12">
    <location>
        <begin position="1"/>
        <end position="14"/>
    </location>
</feature>
<evidence type="ECO:0000256" key="12">
    <source>
        <dbReference type="SAM" id="MobiDB-lite"/>
    </source>
</evidence>
<feature type="region of interest" description="Disordered" evidence="12">
    <location>
        <begin position="1"/>
        <end position="46"/>
    </location>
</feature>
<accession>A0ABM8E860</accession>
<keyword evidence="4" id="KW-0049">Antioxidant</keyword>
<dbReference type="PANTHER" id="PTHR42801:SF4">
    <property type="entry name" value="AHPC_TSA FAMILY PROTEIN"/>
    <property type="match status" value="1"/>
</dbReference>
<dbReference type="Proteomes" id="UP001317629">
    <property type="component" value="Chromosome"/>
</dbReference>
<evidence type="ECO:0000256" key="6">
    <source>
        <dbReference type="ARBA" id="ARBA00023157"/>
    </source>
</evidence>
<keyword evidence="6" id="KW-1015">Disulfide bond</keyword>
<organism evidence="14 15">
    <name type="scientific">Methylocystis iwaonis</name>
    <dbReference type="NCBI Taxonomy" id="2885079"/>
    <lineage>
        <taxon>Bacteria</taxon>
        <taxon>Pseudomonadati</taxon>
        <taxon>Pseudomonadota</taxon>
        <taxon>Alphaproteobacteria</taxon>
        <taxon>Hyphomicrobiales</taxon>
        <taxon>Methylocystaceae</taxon>
        <taxon>Methylocystis</taxon>
    </lineage>
</organism>
<dbReference type="CDD" id="cd03017">
    <property type="entry name" value="PRX_BCP"/>
    <property type="match status" value="1"/>
</dbReference>
<dbReference type="InterPro" id="IPR000866">
    <property type="entry name" value="AhpC/TSA"/>
</dbReference>
<dbReference type="Gene3D" id="3.40.30.10">
    <property type="entry name" value="Glutaredoxin"/>
    <property type="match status" value="1"/>
</dbReference>
<dbReference type="SUPFAM" id="SSF52833">
    <property type="entry name" value="Thioredoxin-like"/>
    <property type="match status" value="1"/>
</dbReference>
<dbReference type="InterPro" id="IPR036249">
    <property type="entry name" value="Thioredoxin-like_sf"/>
</dbReference>
<gene>
    <name evidence="14" type="ORF">SS37A_16880</name>
</gene>
<name>A0ABM8E860_9HYPH</name>
<dbReference type="EMBL" id="AP027142">
    <property type="protein sequence ID" value="BDV34159.1"/>
    <property type="molecule type" value="Genomic_DNA"/>
</dbReference>
<keyword evidence="15" id="KW-1185">Reference proteome</keyword>
<evidence type="ECO:0000256" key="9">
    <source>
        <dbReference type="ARBA" id="ARBA00038489"/>
    </source>
</evidence>
<evidence type="ECO:0000313" key="15">
    <source>
        <dbReference type="Proteomes" id="UP001317629"/>
    </source>
</evidence>
<evidence type="ECO:0000256" key="3">
    <source>
        <dbReference type="ARBA" id="ARBA00022559"/>
    </source>
</evidence>
<keyword evidence="5" id="KW-0560">Oxidoreductase</keyword>
<keyword evidence="7" id="KW-0676">Redox-active center</keyword>
<evidence type="ECO:0000256" key="7">
    <source>
        <dbReference type="ARBA" id="ARBA00023284"/>
    </source>
</evidence>
<dbReference type="EC" id="1.11.1.24" evidence="2"/>
<evidence type="ECO:0000256" key="10">
    <source>
        <dbReference type="ARBA" id="ARBA00042639"/>
    </source>
</evidence>
<feature type="compositionally biased region" description="Low complexity" evidence="12">
    <location>
        <begin position="23"/>
        <end position="46"/>
    </location>
</feature>
<comment type="function">
    <text evidence="1">Thiol-specific peroxidase that catalyzes the reduction of hydrogen peroxide and organic hydroperoxides to water and alcohols, respectively. Plays a role in cell protection against oxidative stress by detoxifying peroxides and as sensor of hydrogen peroxide-mediated signaling events.</text>
</comment>
<evidence type="ECO:0000256" key="8">
    <source>
        <dbReference type="ARBA" id="ARBA00032824"/>
    </source>
</evidence>
<evidence type="ECO:0000256" key="4">
    <source>
        <dbReference type="ARBA" id="ARBA00022862"/>
    </source>
</evidence>
<evidence type="ECO:0000256" key="1">
    <source>
        <dbReference type="ARBA" id="ARBA00003330"/>
    </source>
</evidence>
<dbReference type="PANTHER" id="PTHR42801">
    <property type="entry name" value="THIOREDOXIN-DEPENDENT PEROXIDE REDUCTASE"/>
    <property type="match status" value="1"/>
</dbReference>
<evidence type="ECO:0000313" key="14">
    <source>
        <dbReference type="EMBL" id="BDV34159.1"/>
    </source>
</evidence>
<evidence type="ECO:0000256" key="5">
    <source>
        <dbReference type="ARBA" id="ARBA00023002"/>
    </source>
</evidence>
<reference evidence="14 15" key="1">
    <citation type="journal article" date="2023" name="Int. J. Syst. Evol. Microbiol.">
        <title>Methylocystis iwaonis sp. nov., a type II methane-oxidizing bacterium from surface soil of a rice paddy field in Japan, and emended description of the genus Methylocystis (ex Whittenbury et al. 1970) Bowman et al. 1993.</title>
        <authorList>
            <person name="Kaise H."/>
            <person name="Sawadogo J.B."/>
            <person name="Alam M.S."/>
            <person name="Ueno C."/>
            <person name="Dianou D."/>
            <person name="Shinjo R."/>
            <person name="Asakawa S."/>
        </authorList>
    </citation>
    <scope>NUCLEOTIDE SEQUENCE [LARGE SCALE GENOMIC DNA]</scope>
    <source>
        <strain evidence="14 15">SS37A-Re</strain>
    </source>
</reference>
<comment type="catalytic activity">
    <reaction evidence="11">
        <text>a hydroperoxide + [thioredoxin]-dithiol = an alcohol + [thioredoxin]-disulfide + H2O</text>
        <dbReference type="Rhea" id="RHEA:62620"/>
        <dbReference type="Rhea" id="RHEA-COMP:10698"/>
        <dbReference type="Rhea" id="RHEA-COMP:10700"/>
        <dbReference type="ChEBI" id="CHEBI:15377"/>
        <dbReference type="ChEBI" id="CHEBI:29950"/>
        <dbReference type="ChEBI" id="CHEBI:30879"/>
        <dbReference type="ChEBI" id="CHEBI:35924"/>
        <dbReference type="ChEBI" id="CHEBI:50058"/>
        <dbReference type="EC" id="1.11.1.24"/>
    </reaction>
</comment>
<keyword evidence="3" id="KW-0575">Peroxidase</keyword>
<dbReference type="Pfam" id="PF00578">
    <property type="entry name" value="AhpC-TSA"/>
    <property type="match status" value="1"/>
</dbReference>
<evidence type="ECO:0000256" key="2">
    <source>
        <dbReference type="ARBA" id="ARBA00013017"/>
    </source>
</evidence>
<proteinExistence type="inferred from homology"/>
<protein>
    <recommendedName>
        <fullName evidence="2">thioredoxin-dependent peroxiredoxin</fullName>
        <ecNumber evidence="2">1.11.1.24</ecNumber>
    </recommendedName>
    <alternativeName>
        <fullName evidence="8">Thioredoxin peroxidase</fullName>
    </alternativeName>
    <alternativeName>
        <fullName evidence="10">Thioredoxin-dependent peroxiredoxin Bcp</fullName>
    </alternativeName>
</protein>
<evidence type="ECO:0000259" key="13">
    <source>
        <dbReference type="PROSITE" id="PS51352"/>
    </source>
</evidence>
<dbReference type="InterPro" id="IPR013766">
    <property type="entry name" value="Thioredoxin_domain"/>
</dbReference>
<dbReference type="PROSITE" id="PS51352">
    <property type="entry name" value="THIOREDOXIN_2"/>
    <property type="match status" value="1"/>
</dbReference>
<evidence type="ECO:0000256" key="11">
    <source>
        <dbReference type="ARBA" id="ARBA00049091"/>
    </source>
</evidence>
<dbReference type="InterPro" id="IPR050924">
    <property type="entry name" value="Peroxiredoxin_BCP/PrxQ"/>
</dbReference>
<comment type="similarity">
    <text evidence="9">Belongs to the peroxiredoxin family. BCP/PrxQ subfamily.</text>
</comment>
<feature type="domain" description="Thioredoxin" evidence="13">
    <location>
        <begin position="54"/>
        <end position="205"/>
    </location>
</feature>
<sequence length="205" mass="21597">MATKASTTKPAAAKSTEKKPAEKATTAKATAAKPAKEAPAPKTAPAPAASLMQLKEGDSAPVFTLPGAGGETLSLAALSGKKIVLYFYPKDDTSGCTKEAIEFNALRDKFAKAGAVIVGMSPDSAKSHDKFRTKYELAFPLAADETKETLSAYGVWVEKSMYGRKYMGVERSTFLIGADGKIAKIWRKVKVPGHAEEVLAAAQGL</sequence>